<dbReference type="Proteomes" id="UP000324194">
    <property type="component" value="Chromosome 1"/>
</dbReference>
<dbReference type="RefSeq" id="WP_148339686.1">
    <property type="nucleotide sequence ID" value="NZ_LR699119.1"/>
</dbReference>
<keyword evidence="2" id="KW-1185">Reference proteome</keyword>
<sequence length="247" mass="27343">MTTDMVLIDLFERIAASKGAAAFINTLEINQWPSDLVMAIKSHRILEKASSAKSAICPGCERSCMMPVNTLTNQSNITTAFIVCDKESGINRVPISLDQIDQWQASGYLLAKLIAKLLDLPVPINSLNPTGWEIGIMRGSQHSSYLTLTDDIKLLIQSTGKQFSLIELISFANGSFKIDKTKIMRAVNKPATSAGFVESITQRRKRIQKRVNALANQGHKNPIQIVAKEEGITPRRIHQLLEKNNKS</sequence>
<evidence type="ECO:0000313" key="2">
    <source>
        <dbReference type="Proteomes" id="UP000324194"/>
    </source>
</evidence>
<dbReference type="OrthoDB" id="5800819at2"/>
<dbReference type="KEGG" id="asip:AQUSIP_17270"/>
<accession>A0A5E4PIM2</accession>
<dbReference type="AlphaFoldDB" id="A0A5E4PIM2"/>
<reference evidence="1 2" key="1">
    <citation type="submission" date="2019-08" db="EMBL/GenBank/DDBJ databases">
        <authorList>
            <person name="Guy L."/>
        </authorList>
    </citation>
    <scope>NUCLEOTIDE SEQUENCE [LARGE SCALE GENOMIC DNA]</scope>
    <source>
        <strain evidence="1 2">SGT-108</strain>
    </source>
</reference>
<organism evidence="1 2">
    <name type="scientific">Aquicella siphonis</name>
    <dbReference type="NCBI Taxonomy" id="254247"/>
    <lineage>
        <taxon>Bacteria</taxon>
        <taxon>Pseudomonadati</taxon>
        <taxon>Pseudomonadota</taxon>
        <taxon>Gammaproteobacteria</taxon>
        <taxon>Legionellales</taxon>
        <taxon>Coxiellaceae</taxon>
        <taxon>Aquicella</taxon>
    </lineage>
</organism>
<proteinExistence type="predicted"/>
<name>A0A5E4PIM2_9COXI</name>
<dbReference type="EMBL" id="LR699119">
    <property type="protein sequence ID" value="VVC76415.1"/>
    <property type="molecule type" value="Genomic_DNA"/>
</dbReference>
<protein>
    <submittedName>
        <fullName evidence="1">Uncharacterized protein</fullName>
    </submittedName>
</protein>
<evidence type="ECO:0000313" key="1">
    <source>
        <dbReference type="EMBL" id="VVC76415.1"/>
    </source>
</evidence>
<gene>
    <name evidence="1" type="ORF">AQUSIP_17270</name>
</gene>